<dbReference type="GO" id="GO:0003677">
    <property type="term" value="F:DNA binding"/>
    <property type="evidence" value="ECO:0007669"/>
    <property type="project" value="UniProtKB-KW"/>
</dbReference>
<evidence type="ECO:0000256" key="3">
    <source>
        <dbReference type="ARBA" id="ARBA00023125"/>
    </source>
</evidence>
<dbReference type="InterPro" id="IPR037402">
    <property type="entry name" value="YidZ_PBP2"/>
</dbReference>
<dbReference type="InterPro" id="IPR005119">
    <property type="entry name" value="LysR_subst-bd"/>
</dbReference>
<comment type="similarity">
    <text evidence="1">Belongs to the LysR transcriptional regulatory family.</text>
</comment>
<proteinExistence type="inferred from homology"/>
<dbReference type="Pfam" id="PF00126">
    <property type="entry name" value="HTH_1"/>
    <property type="match status" value="1"/>
</dbReference>
<evidence type="ECO:0000259" key="5">
    <source>
        <dbReference type="PROSITE" id="PS50931"/>
    </source>
</evidence>
<feature type="domain" description="HTH lysR-type" evidence="5">
    <location>
        <begin position="18"/>
        <end position="75"/>
    </location>
</feature>
<dbReference type="Gene3D" id="1.10.10.10">
    <property type="entry name" value="Winged helix-like DNA-binding domain superfamily/Winged helix DNA-binding domain"/>
    <property type="match status" value="1"/>
</dbReference>
<dbReference type="EMBL" id="PNYB01000006">
    <property type="protein sequence ID" value="PMS25615.1"/>
    <property type="molecule type" value="Genomic_DNA"/>
</dbReference>
<gene>
    <name evidence="6" type="ORF">C0Z19_08570</name>
</gene>
<dbReference type="PROSITE" id="PS50931">
    <property type="entry name" value="HTH_LYSR"/>
    <property type="match status" value="1"/>
</dbReference>
<comment type="caution">
    <text evidence="6">The sequence shown here is derived from an EMBL/GenBank/DDBJ whole genome shotgun (WGS) entry which is preliminary data.</text>
</comment>
<dbReference type="SUPFAM" id="SSF53850">
    <property type="entry name" value="Periplasmic binding protein-like II"/>
    <property type="match status" value="1"/>
</dbReference>
<evidence type="ECO:0000313" key="6">
    <source>
        <dbReference type="EMBL" id="PMS25615.1"/>
    </source>
</evidence>
<dbReference type="InterPro" id="IPR050389">
    <property type="entry name" value="LysR-type_TF"/>
</dbReference>
<dbReference type="InterPro" id="IPR036388">
    <property type="entry name" value="WH-like_DNA-bd_sf"/>
</dbReference>
<dbReference type="PANTHER" id="PTHR30118">
    <property type="entry name" value="HTH-TYPE TRANSCRIPTIONAL REGULATOR LEUO-RELATED"/>
    <property type="match status" value="1"/>
</dbReference>
<dbReference type="Gene3D" id="3.40.190.10">
    <property type="entry name" value="Periplasmic binding protein-like II"/>
    <property type="match status" value="2"/>
</dbReference>
<organism evidence="6 7">
    <name type="scientific">Trinickia soli</name>
    <dbReference type="NCBI Taxonomy" id="380675"/>
    <lineage>
        <taxon>Bacteria</taxon>
        <taxon>Pseudomonadati</taxon>
        <taxon>Pseudomonadota</taxon>
        <taxon>Betaproteobacteria</taxon>
        <taxon>Burkholderiales</taxon>
        <taxon>Burkholderiaceae</taxon>
        <taxon>Trinickia</taxon>
    </lineage>
</organism>
<dbReference type="GO" id="GO:0003700">
    <property type="term" value="F:DNA-binding transcription factor activity"/>
    <property type="evidence" value="ECO:0007669"/>
    <property type="project" value="InterPro"/>
</dbReference>
<keyword evidence="3" id="KW-0238">DNA-binding</keyword>
<dbReference type="SUPFAM" id="SSF46785">
    <property type="entry name" value="Winged helix' DNA-binding domain"/>
    <property type="match status" value="1"/>
</dbReference>
<dbReference type="Pfam" id="PF03466">
    <property type="entry name" value="LysR_substrate"/>
    <property type="match status" value="1"/>
</dbReference>
<keyword evidence="2" id="KW-0805">Transcription regulation</keyword>
<dbReference type="PANTHER" id="PTHR30118:SF15">
    <property type="entry name" value="TRANSCRIPTIONAL REGULATORY PROTEIN"/>
    <property type="match status" value="1"/>
</dbReference>
<dbReference type="AlphaFoldDB" id="A0A2N7W894"/>
<keyword evidence="4" id="KW-0804">Transcription</keyword>
<dbReference type="InterPro" id="IPR000847">
    <property type="entry name" value="LysR_HTH_N"/>
</dbReference>
<accession>A0A2N7W894</accession>
<dbReference type="Proteomes" id="UP000235347">
    <property type="component" value="Unassembled WGS sequence"/>
</dbReference>
<protein>
    <submittedName>
        <fullName evidence="6">LysR family transcriptional regulator</fullName>
    </submittedName>
</protein>
<dbReference type="PRINTS" id="PR00039">
    <property type="entry name" value="HTHLYSR"/>
</dbReference>
<evidence type="ECO:0000256" key="4">
    <source>
        <dbReference type="ARBA" id="ARBA00023163"/>
    </source>
</evidence>
<name>A0A2N7W894_9BURK</name>
<keyword evidence="7" id="KW-1185">Reference proteome</keyword>
<reference evidence="6 7" key="1">
    <citation type="submission" date="2018-01" db="EMBL/GenBank/DDBJ databases">
        <title>Whole genome analyses suggest that Burkholderia sensu lato contains two further novel genera in the rhizoxinica-symbiotica group Mycetohabitans gen. nov., and Trinickia gen. nov.: implications for the evolution of diazotrophy and nodulation in the Burkholderiaceae.</title>
        <authorList>
            <person name="Estrada-de los Santos P."/>
            <person name="Palmer M."/>
            <person name="Chavez-Ramirez B."/>
            <person name="Beukes C."/>
            <person name="Steenkamp E.T."/>
            <person name="Hirsch A.M."/>
            <person name="Manyaka P."/>
            <person name="Maluk M."/>
            <person name="Lafos M."/>
            <person name="Crook M."/>
            <person name="Gross E."/>
            <person name="Simon M.F."/>
            <person name="Bueno dos Reis Junior F."/>
            <person name="Poole P.S."/>
            <person name="Venter S.N."/>
            <person name="James E.K."/>
        </authorList>
    </citation>
    <scope>NUCLEOTIDE SEQUENCE [LARGE SCALE GENOMIC DNA]</scope>
    <source>
        <strain evidence="6 7">GP25-8</strain>
    </source>
</reference>
<evidence type="ECO:0000256" key="2">
    <source>
        <dbReference type="ARBA" id="ARBA00023015"/>
    </source>
</evidence>
<dbReference type="CDD" id="cd08417">
    <property type="entry name" value="PBP2_Nitroaromatics_like"/>
    <property type="match status" value="1"/>
</dbReference>
<sequence length="317" mass="34918">MKSIVKIGPINVIDLRGIDLNLLVSLDALLEESNVTRAAERLHLTQPAVSTQLARLRQLFGDPLLIPATSGRGMTRSVRATELMAPLKAALAQLEAVVRKQPSFDPFVDARRFVIAGSDQAVAVLGFQLMQVWREHAGPATQLAFVAPESAASVERFERGEIDLLIGSERMVPGWAKARKLYDERFVFVQRKGHPRGSGPLDLDTYCALDHVLVSTSGGSFFGFMDEHLQALGRARRVALSVQHFTVVPELLARTDYVSTLPARLVARYRDALEMFELPFDARGFTMFAAWHPRGHLDPAGVWLRDLLAEVAGACPA</sequence>
<evidence type="ECO:0000256" key="1">
    <source>
        <dbReference type="ARBA" id="ARBA00009437"/>
    </source>
</evidence>
<evidence type="ECO:0000313" key="7">
    <source>
        <dbReference type="Proteomes" id="UP000235347"/>
    </source>
</evidence>
<dbReference type="InterPro" id="IPR036390">
    <property type="entry name" value="WH_DNA-bd_sf"/>
</dbReference>